<dbReference type="PANTHER" id="PTHR24348">
    <property type="entry name" value="SERINE/THREONINE-PROTEIN KINASE UNC-51-RELATED"/>
    <property type="match status" value="1"/>
</dbReference>
<dbReference type="InterPro" id="IPR045269">
    <property type="entry name" value="Atg1-like"/>
</dbReference>
<dbReference type="OMA" id="LARIWFR"/>
<reference evidence="7" key="1">
    <citation type="journal article" date="2020" name="PLoS Negl. Trop. Dis.">
        <title>High-quality nuclear genome for Sarcoptes scabiei-A critical resource for a neglected parasite.</title>
        <authorList>
            <person name="Korhonen P.K."/>
            <person name="Gasser R.B."/>
            <person name="Ma G."/>
            <person name="Wang T."/>
            <person name="Stroehlein A.J."/>
            <person name="Young N.D."/>
            <person name="Ang C.S."/>
            <person name="Fernando D.D."/>
            <person name="Lu H.C."/>
            <person name="Taylor S."/>
            <person name="Reynolds S.L."/>
            <person name="Mofiz E."/>
            <person name="Najaraj S.H."/>
            <person name="Gowda H."/>
            <person name="Madugundu A."/>
            <person name="Renuse S."/>
            <person name="Holt D."/>
            <person name="Pandey A."/>
            <person name="Papenfuss A.T."/>
            <person name="Fischer K."/>
        </authorList>
    </citation>
    <scope>NUCLEOTIDE SEQUENCE [LARGE SCALE GENOMIC DNA]</scope>
</reference>
<gene>
    <name evidence="5" type="ORF">SSS_6006</name>
</gene>
<proteinExistence type="predicted"/>
<dbReference type="SUPFAM" id="SSF56112">
    <property type="entry name" value="Protein kinase-like (PK-like)"/>
    <property type="match status" value="1"/>
</dbReference>
<keyword evidence="5" id="KW-0808">Transferase</keyword>
<feature type="region of interest" description="Disordered" evidence="3">
    <location>
        <begin position="1"/>
        <end position="33"/>
    </location>
</feature>
<dbReference type="OrthoDB" id="193931at2759"/>
<dbReference type="Proteomes" id="UP000070412">
    <property type="component" value="Unassembled WGS sequence"/>
</dbReference>
<evidence type="ECO:0000256" key="1">
    <source>
        <dbReference type="ARBA" id="ARBA00022741"/>
    </source>
</evidence>
<dbReference type="PROSITE" id="PS00108">
    <property type="entry name" value="PROTEIN_KINASE_ST"/>
    <property type="match status" value="1"/>
</dbReference>
<dbReference type="SMART" id="SM00220">
    <property type="entry name" value="S_TKc"/>
    <property type="match status" value="1"/>
</dbReference>
<dbReference type="PANTHER" id="PTHR24348:SF68">
    <property type="entry name" value="SERINE_THREONINE-PROTEIN KINASE ATG1C"/>
    <property type="match status" value="1"/>
</dbReference>
<keyword evidence="1" id="KW-0547">Nucleotide-binding</keyword>
<organism evidence="5">
    <name type="scientific">Sarcoptes scabiei</name>
    <name type="common">Itch mite</name>
    <name type="synonym">Acarus scabiei</name>
    <dbReference type="NCBI Taxonomy" id="52283"/>
    <lineage>
        <taxon>Eukaryota</taxon>
        <taxon>Metazoa</taxon>
        <taxon>Ecdysozoa</taxon>
        <taxon>Arthropoda</taxon>
        <taxon>Chelicerata</taxon>
        <taxon>Arachnida</taxon>
        <taxon>Acari</taxon>
        <taxon>Acariformes</taxon>
        <taxon>Sarcoptiformes</taxon>
        <taxon>Astigmata</taxon>
        <taxon>Psoroptidia</taxon>
        <taxon>Sarcoptoidea</taxon>
        <taxon>Sarcoptidae</taxon>
        <taxon>Sarcoptinae</taxon>
        <taxon>Sarcoptes</taxon>
    </lineage>
</organism>
<protein>
    <submittedName>
        <fullName evidence="5">Testis-specific serine/threonine-protein kinase 4</fullName>
    </submittedName>
</protein>
<evidence type="ECO:0000313" key="6">
    <source>
        <dbReference type="EnsemblMetazoa" id="KAF7494165.1"/>
    </source>
</evidence>
<dbReference type="InterPro" id="IPR011009">
    <property type="entry name" value="Kinase-like_dom_sf"/>
</dbReference>
<evidence type="ECO:0000313" key="7">
    <source>
        <dbReference type="Proteomes" id="UP000070412"/>
    </source>
</evidence>
<dbReference type="PROSITE" id="PS50011">
    <property type="entry name" value="PROTEIN_KINASE_DOM"/>
    <property type="match status" value="1"/>
</dbReference>
<dbReference type="GO" id="GO:0005524">
    <property type="term" value="F:ATP binding"/>
    <property type="evidence" value="ECO:0007669"/>
    <property type="project" value="UniProtKB-KW"/>
</dbReference>
<reference evidence="5" key="2">
    <citation type="submission" date="2020-01" db="EMBL/GenBank/DDBJ databases">
        <authorList>
            <person name="Korhonen P.K.K."/>
            <person name="Guangxu M.G."/>
            <person name="Wang T.W."/>
            <person name="Stroehlein A.J.S."/>
            <person name="Young N.D."/>
            <person name="Ang C.-S.A."/>
            <person name="Fernando D.W.F."/>
            <person name="Lu H.L."/>
            <person name="Taylor S.T."/>
            <person name="Ehtesham M.E.M."/>
            <person name="Najaraj S.H.N."/>
            <person name="Harsha G.H.G."/>
            <person name="Madugundu A.M."/>
            <person name="Renuse S.R."/>
            <person name="Holt D.H."/>
            <person name="Pandey A.P."/>
            <person name="Papenfuss A.P."/>
            <person name="Gasser R.B.G."/>
            <person name="Fischer K.F."/>
        </authorList>
    </citation>
    <scope>NUCLEOTIDE SEQUENCE</scope>
    <source>
        <strain evidence="5">SSS_KF_BRIS2020</strain>
    </source>
</reference>
<dbReference type="EnsemblMetazoa" id="SSS_6006s_mrna">
    <property type="protein sequence ID" value="KAF7494165.1"/>
    <property type="gene ID" value="SSS_6006"/>
</dbReference>
<evidence type="ECO:0000313" key="5">
    <source>
        <dbReference type="EMBL" id="KAF7494165.1"/>
    </source>
</evidence>
<dbReference type="InterPro" id="IPR000719">
    <property type="entry name" value="Prot_kinase_dom"/>
</dbReference>
<dbReference type="Gene3D" id="1.10.510.10">
    <property type="entry name" value="Transferase(Phosphotransferase) domain 1"/>
    <property type="match status" value="1"/>
</dbReference>
<dbReference type="GO" id="GO:0006914">
    <property type="term" value="P:autophagy"/>
    <property type="evidence" value="ECO:0007669"/>
    <property type="project" value="UniProtKB-ARBA"/>
</dbReference>
<reference evidence="6" key="3">
    <citation type="submission" date="2022-06" db="UniProtKB">
        <authorList>
            <consortium name="EnsemblMetazoa"/>
        </authorList>
    </citation>
    <scope>IDENTIFICATION</scope>
</reference>
<dbReference type="AlphaFoldDB" id="A0A834RD73"/>
<feature type="compositionally biased region" description="Basic residues" evidence="3">
    <location>
        <begin position="7"/>
        <end position="18"/>
    </location>
</feature>
<keyword evidence="7" id="KW-1185">Reference proteome</keyword>
<evidence type="ECO:0000256" key="3">
    <source>
        <dbReference type="SAM" id="MobiDB-lite"/>
    </source>
</evidence>
<dbReference type="GO" id="GO:0005737">
    <property type="term" value="C:cytoplasm"/>
    <property type="evidence" value="ECO:0007669"/>
    <property type="project" value="TreeGrafter"/>
</dbReference>
<evidence type="ECO:0000259" key="4">
    <source>
        <dbReference type="PROSITE" id="PS50011"/>
    </source>
</evidence>
<sequence>MSEGSRSKRLKYRSKKSATKSSRTSSPPSPILDKSEFEYESLKMLARQIKANQEAHCRRGKSSRHHHRGHRCRNYDQKDLIFQGEKNELLTIESEKNKRKSSLDRSKAIDLEIDAKTNAVFNRKNYKVIERINQGAFSQVYRGEYLVDHRSIAIKVMDLNKLSQMFRVKYIPRELKALIECRHKNVVQIYDIIRSNNRLFIFMEFCSNGDLASYIKRNGPCNDQLARFWFQQLIDALMHIHFELRMAHRDIKLDNVLLDNKFNAKLTDFGFAKDSWNESKNQVELSGTICGTEPYMCPQLMQRTQYDSYSADIWAMGVVLYCFLNAKFPFTWTNSATALNEMQNYPKYISSVFDEKVNEEAIDLVVKMLNPDEKSRITLESINEHPWLCKESSTN</sequence>
<keyword evidence="2" id="KW-0067">ATP-binding</keyword>
<keyword evidence="5" id="KW-0418">Kinase</keyword>
<dbReference type="InterPro" id="IPR008271">
    <property type="entry name" value="Ser/Thr_kinase_AS"/>
</dbReference>
<dbReference type="GO" id="GO:0004674">
    <property type="term" value="F:protein serine/threonine kinase activity"/>
    <property type="evidence" value="ECO:0007669"/>
    <property type="project" value="InterPro"/>
</dbReference>
<dbReference type="GO" id="GO:0010506">
    <property type="term" value="P:regulation of autophagy"/>
    <property type="evidence" value="ECO:0007669"/>
    <property type="project" value="InterPro"/>
</dbReference>
<feature type="domain" description="Protein kinase" evidence="4">
    <location>
        <begin position="126"/>
        <end position="388"/>
    </location>
</feature>
<dbReference type="FunFam" id="1.10.510.10:FF:000571">
    <property type="entry name" value="Maternal embryonic leucine zipper kinase"/>
    <property type="match status" value="1"/>
</dbReference>
<dbReference type="Pfam" id="PF00069">
    <property type="entry name" value="Pkinase"/>
    <property type="match status" value="1"/>
</dbReference>
<accession>A0A834RD73</accession>
<dbReference type="EMBL" id="WVUK01000054">
    <property type="protein sequence ID" value="KAF7494165.1"/>
    <property type="molecule type" value="Genomic_DNA"/>
</dbReference>
<evidence type="ECO:0000256" key="2">
    <source>
        <dbReference type="ARBA" id="ARBA00022840"/>
    </source>
</evidence>
<name>A0A834RD73_SARSC</name>